<keyword evidence="2" id="KW-1185">Reference proteome</keyword>
<dbReference type="EMBL" id="JACGWO010000002">
    <property type="protein sequence ID" value="KAK4436000.1"/>
    <property type="molecule type" value="Genomic_DNA"/>
</dbReference>
<protein>
    <submittedName>
        <fullName evidence="1">Uncharacterized protein</fullName>
    </submittedName>
</protein>
<name>A0AAE1YT55_9LAMI</name>
<dbReference type="AlphaFoldDB" id="A0AAE1YT55"/>
<reference evidence="1" key="2">
    <citation type="journal article" date="2024" name="Plant">
        <title>Genomic evolution and insights into agronomic trait innovations of Sesamum species.</title>
        <authorList>
            <person name="Miao H."/>
            <person name="Wang L."/>
            <person name="Qu L."/>
            <person name="Liu H."/>
            <person name="Sun Y."/>
            <person name="Le M."/>
            <person name="Wang Q."/>
            <person name="Wei S."/>
            <person name="Zheng Y."/>
            <person name="Lin W."/>
            <person name="Duan Y."/>
            <person name="Cao H."/>
            <person name="Xiong S."/>
            <person name="Wang X."/>
            <person name="Wei L."/>
            <person name="Li C."/>
            <person name="Ma Q."/>
            <person name="Ju M."/>
            <person name="Zhao R."/>
            <person name="Li G."/>
            <person name="Mu C."/>
            <person name="Tian Q."/>
            <person name="Mei H."/>
            <person name="Zhang T."/>
            <person name="Gao T."/>
            <person name="Zhang H."/>
        </authorList>
    </citation>
    <scope>NUCLEOTIDE SEQUENCE</scope>
    <source>
        <strain evidence="1">3651</strain>
    </source>
</reference>
<gene>
    <name evidence="1" type="ORF">Salat_0763700</name>
</gene>
<proteinExistence type="predicted"/>
<evidence type="ECO:0000313" key="2">
    <source>
        <dbReference type="Proteomes" id="UP001293254"/>
    </source>
</evidence>
<dbReference type="Proteomes" id="UP001293254">
    <property type="component" value="Unassembled WGS sequence"/>
</dbReference>
<evidence type="ECO:0000313" key="1">
    <source>
        <dbReference type="EMBL" id="KAK4436000.1"/>
    </source>
</evidence>
<reference evidence="1" key="1">
    <citation type="submission" date="2020-06" db="EMBL/GenBank/DDBJ databases">
        <authorList>
            <person name="Li T."/>
            <person name="Hu X."/>
            <person name="Zhang T."/>
            <person name="Song X."/>
            <person name="Zhang H."/>
            <person name="Dai N."/>
            <person name="Sheng W."/>
            <person name="Hou X."/>
            <person name="Wei L."/>
        </authorList>
    </citation>
    <scope>NUCLEOTIDE SEQUENCE</scope>
    <source>
        <strain evidence="1">3651</strain>
        <tissue evidence="1">Leaf</tissue>
    </source>
</reference>
<accession>A0AAE1YT55</accession>
<organism evidence="1 2">
    <name type="scientific">Sesamum alatum</name>
    <dbReference type="NCBI Taxonomy" id="300844"/>
    <lineage>
        <taxon>Eukaryota</taxon>
        <taxon>Viridiplantae</taxon>
        <taxon>Streptophyta</taxon>
        <taxon>Embryophyta</taxon>
        <taxon>Tracheophyta</taxon>
        <taxon>Spermatophyta</taxon>
        <taxon>Magnoliopsida</taxon>
        <taxon>eudicotyledons</taxon>
        <taxon>Gunneridae</taxon>
        <taxon>Pentapetalae</taxon>
        <taxon>asterids</taxon>
        <taxon>lamiids</taxon>
        <taxon>Lamiales</taxon>
        <taxon>Pedaliaceae</taxon>
        <taxon>Sesamum</taxon>
    </lineage>
</organism>
<comment type="caution">
    <text evidence="1">The sequence shown here is derived from an EMBL/GenBank/DDBJ whole genome shotgun (WGS) entry which is preliminary data.</text>
</comment>
<sequence length="134" mass="14064">MVQSSSRETWGSTWVRKAQVVSRPGAPGSGVPRAVPRCAPARGWAGTWAPARGEAQLEAVCLELVRPSSGPSELEALPQARWGPGRSPVCLELGCHELVRPSSGPSELKAVPRARWGRGLSLGSASARGTASSW</sequence>